<comment type="caution">
    <text evidence="1">The sequence shown here is derived from an EMBL/GenBank/DDBJ whole genome shotgun (WGS) entry which is preliminary data.</text>
</comment>
<proteinExistence type="predicted"/>
<gene>
    <name evidence="1" type="ORF">COC42_07480</name>
</gene>
<reference evidence="1 2" key="1">
    <citation type="submission" date="2017-09" db="EMBL/GenBank/DDBJ databases">
        <title>Sphingomonas spermidinifaciens 9NM-10, whole genome shotgun sequence.</title>
        <authorList>
            <person name="Feng G."/>
            <person name="Zhu H."/>
        </authorList>
    </citation>
    <scope>NUCLEOTIDE SEQUENCE [LARGE SCALE GENOMIC DNA]</scope>
    <source>
        <strain evidence="1 2">9NM-10</strain>
    </source>
</reference>
<keyword evidence="2" id="KW-1185">Reference proteome</keyword>
<evidence type="ECO:0000313" key="1">
    <source>
        <dbReference type="EMBL" id="PCD04134.1"/>
    </source>
</evidence>
<evidence type="ECO:0000313" key="2">
    <source>
        <dbReference type="Proteomes" id="UP000218366"/>
    </source>
</evidence>
<protein>
    <submittedName>
        <fullName evidence="1">Uncharacterized protein</fullName>
    </submittedName>
</protein>
<accession>A0A2A4B926</accession>
<sequence>MAAMMGEPAMNQALDEARLRLEAFRGDAPADRVLDAASGLTAGDVDVLLAACRSPTDLEPGGSLSLDDLSGNA</sequence>
<name>A0A2A4B926_9SPHN</name>
<dbReference type="Proteomes" id="UP000218366">
    <property type="component" value="Unassembled WGS sequence"/>
</dbReference>
<dbReference type="AlphaFoldDB" id="A0A2A4B926"/>
<dbReference type="EMBL" id="NWMW01000001">
    <property type="protein sequence ID" value="PCD04134.1"/>
    <property type="molecule type" value="Genomic_DNA"/>
</dbReference>
<organism evidence="1 2">
    <name type="scientific">Sphingomonas spermidinifaciens</name>
    <dbReference type="NCBI Taxonomy" id="1141889"/>
    <lineage>
        <taxon>Bacteria</taxon>
        <taxon>Pseudomonadati</taxon>
        <taxon>Pseudomonadota</taxon>
        <taxon>Alphaproteobacteria</taxon>
        <taxon>Sphingomonadales</taxon>
        <taxon>Sphingomonadaceae</taxon>
        <taxon>Sphingomonas</taxon>
    </lineage>
</organism>